<feature type="region of interest" description="Disordered" evidence="1">
    <location>
        <begin position="236"/>
        <end position="307"/>
    </location>
</feature>
<feature type="region of interest" description="Disordered" evidence="1">
    <location>
        <begin position="1"/>
        <end position="22"/>
    </location>
</feature>
<sequence>MESQGASSSQNPKLKDADTKHWSLSSKIKPSKYLTLFTRPPNKLTTSNFISWMFMVEATLDMINLLGYIDGSINTHFPQHTKYENWQTANTLVRSILITNMSEEAATMTDYTLTITSLVTTKYVDREDPAAHIVKMKTFQHDLQLIDDGLFACLLRISMPPSWNYVFSSLPDNCSSVKVKCHIKDEHGIKTNQESVAMMAYQAGDRHEHEHRAGEPFCTNCNKPGHWIAGCWAKGGGTEGKGPHQKKKKQKKRDSKKRDSKKKDSKKKDKKKGKEKANQAVEDMLDNESEHSNTSYMATNTPSSSHL</sequence>
<dbReference type="EMBL" id="KN832994">
    <property type="protein sequence ID" value="KIM82401.1"/>
    <property type="molecule type" value="Genomic_DNA"/>
</dbReference>
<dbReference type="HOGENOM" id="CLU_068114_0_0_1"/>
<evidence type="ECO:0008006" key="4">
    <source>
        <dbReference type="Google" id="ProtNLM"/>
    </source>
</evidence>
<feature type="compositionally biased region" description="Polar residues" evidence="1">
    <location>
        <begin position="292"/>
        <end position="307"/>
    </location>
</feature>
<feature type="compositionally biased region" description="Basic residues" evidence="1">
    <location>
        <begin position="243"/>
        <end position="274"/>
    </location>
</feature>
<reference evidence="3" key="2">
    <citation type="submission" date="2015-01" db="EMBL/GenBank/DDBJ databases">
        <title>Evolutionary Origins and Diversification of the Mycorrhizal Mutualists.</title>
        <authorList>
            <consortium name="DOE Joint Genome Institute"/>
            <consortium name="Mycorrhizal Genomics Consortium"/>
            <person name="Kohler A."/>
            <person name="Kuo A."/>
            <person name="Nagy L.G."/>
            <person name="Floudas D."/>
            <person name="Copeland A."/>
            <person name="Barry K.W."/>
            <person name="Cichocki N."/>
            <person name="Veneault-Fourrey C."/>
            <person name="LaButti K."/>
            <person name="Lindquist E.A."/>
            <person name="Lipzen A."/>
            <person name="Lundell T."/>
            <person name="Morin E."/>
            <person name="Murat C."/>
            <person name="Riley R."/>
            <person name="Ohm R."/>
            <person name="Sun H."/>
            <person name="Tunlid A."/>
            <person name="Henrissat B."/>
            <person name="Grigoriev I.V."/>
            <person name="Hibbett D.S."/>
            <person name="Martin F."/>
        </authorList>
    </citation>
    <scope>NUCLEOTIDE SEQUENCE [LARGE SCALE GENOMIC DNA]</scope>
    <source>
        <strain evidence="3">F 1598</strain>
    </source>
</reference>
<feature type="compositionally biased region" description="Polar residues" evidence="1">
    <location>
        <begin position="1"/>
        <end position="12"/>
    </location>
</feature>
<dbReference type="AlphaFoldDB" id="A0A0C3FU29"/>
<evidence type="ECO:0000256" key="1">
    <source>
        <dbReference type="SAM" id="MobiDB-lite"/>
    </source>
</evidence>
<evidence type="ECO:0000313" key="2">
    <source>
        <dbReference type="EMBL" id="KIM82401.1"/>
    </source>
</evidence>
<dbReference type="STRING" id="765440.A0A0C3FU29"/>
<gene>
    <name evidence="2" type="ORF">PILCRDRAFT_7801</name>
</gene>
<proteinExistence type="predicted"/>
<dbReference type="InParanoid" id="A0A0C3FU29"/>
<dbReference type="Proteomes" id="UP000054166">
    <property type="component" value="Unassembled WGS sequence"/>
</dbReference>
<protein>
    <recommendedName>
        <fullName evidence="4">CCHC-type domain-containing protein</fullName>
    </recommendedName>
</protein>
<evidence type="ECO:0000313" key="3">
    <source>
        <dbReference type="Proteomes" id="UP000054166"/>
    </source>
</evidence>
<dbReference type="OrthoDB" id="2797107at2759"/>
<keyword evidence="3" id="KW-1185">Reference proteome</keyword>
<name>A0A0C3FU29_PILCF</name>
<reference evidence="2 3" key="1">
    <citation type="submission" date="2014-04" db="EMBL/GenBank/DDBJ databases">
        <authorList>
            <consortium name="DOE Joint Genome Institute"/>
            <person name="Kuo A."/>
            <person name="Tarkka M."/>
            <person name="Buscot F."/>
            <person name="Kohler A."/>
            <person name="Nagy L.G."/>
            <person name="Floudas D."/>
            <person name="Copeland A."/>
            <person name="Barry K.W."/>
            <person name="Cichocki N."/>
            <person name="Veneault-Fourrey C."/>
            <person name="LaButti K."/>
            <person name="Lindquist E.A."/>
            <person name="Lipzen A."/>
            <person name="Lundell T."/>
            <person name="Morin E."/>
            <person name="Murat C."/>
            <person name="Sun H."/>
            <person name="Tunlid A."/>
            <person name="Henrissat B."/>
            <person name="Grigoriev I.V."/>
            <person name="Hibbett D.S."/>
            <person name="Martin F."/>
            <person name="Nordberg H.P."/>
            <person name="Cantor M.N."/>
            <person name="Hua S.X."/>
        </authorList>
    </citation>
    <scope>NUCLEOTIDE SEQUENCE [LARGE SCALE GENOMIC DNA]</scope>
    <source>
        <strain evidence="2 3">F 1598</strain>
    </source>
</reference>
<accession>A0A0C3FU29</accession>
<organism evidence="2 3">
    <name type="scientific">Piloderma croceum (strain F 1598)</name>
    <dbReference type="NCBI Taxonomy" id="765440"/>
    <lineage>
        <taxon>Eukaryota</taxon>
        <taxon>Fungi</taxon>
        <taxon>Dikarya</taxon>
        <taxon>Basidiomycota</taxon>
        <taxon>Agaricomycotina</taxon>
        <taxon>Agaricomycetes</taxon>
        <taxon>Agaricomycetidae</taxon>
        <taxon>Atheliales</taxon>
        <taxon>Atheliaceae</taxon>
        <taxon>Piloderma</taxon>
    </lineage>
</organism>